<gene>
    <name evidence="8" type="ORF">JHD44_14840</name>
</gene>
<evidence type="ECO:0000313" key="8">
    <source>
        <dbReference type="EMBL" id="MBJ7551963.1"/>
    </source>
</evidence>
<keyword evidence="3 6" id="KW-0812">Transmembrane</keyword>
<evidence type="ECO:0000313" key="9">
    <source>
        <dbReference type="Proteomes" id="UP000598488"/>
    </source>
</evidence>
<feature type="transmembrane region" description="Helical" evidence="6">
    <location>
        <begin position="176"/>
        <end position="196"/>
    </location>
</feature>
<comment type="caution">
    <text evidence="8">The sequence shown here is derived from an EMBL/GenBank/DDBJ whole genome shotgun (WGS) entry which is preliminary data.</text>
</comment>
<dbReference type="RefSeq" id="WP_199463549.1">
    <property type="nucleotide sequence ID" value="NZ_JAEMUH010000014.1"/>
</dbReference>
<keyword evidence="2" id="KW-1003">Cell membrane</keyword>
<evidence type="ECO:0000256" key="1">
    <source>
        <dbReference type="ARBA" id="ARBA00004651"/>
    </source>
</evidence>
<accession>A0ABS0ZFM4</accession>
<feature type="transmembrane region" description="Helical" evidence="6">
    <location>
        <begin position="314"/>
        <end position="336"/>
    </location>
</feature>
<protein>
    <submittedName>
        <fullName evidence="8">Type II secretion system F family protein</fullName>
    </submittedName>
</protein>
<feature type="transmembrane region" description="Helical" evidence="6">
    <location>
        <begin position="149"/>
        <end position="170"/>
    </location>
</feature>
<evidence type="ECO:0000256" key="2">
    <source>
        <dbReference type="ARBA" id="ARBA00022475"/>
    </source>
</evidence>
<dbReference type="InterPro" id="IPR018076">
    <property type="entry name" value="T2SS_GspF_dom"/>
</dbReference>
<evidence type="ECO:0000259" key="7">
    <source>
        <dbReference type="Pfam" id="PF00482"/>
    </source>
</evidence>
<dbReference type="Proteomes" id="UP000598488">
    <property type="component" value="Unassembled WGS sequence"/>
</dbReference>
<keyword evidence="4 6" id="KW-1133">Transmembrane helix</keyword>
<keyword evidence="5 6" id="KW-0472">Membrane</keyword>
<dbReference type="EMBL" id="JAEMUH010000014">
    <property type="protein sequence ID" value="MBJ7551963.1"/>
    <property type="molecule type" value="Genomic_DNA"/>
</dbReference>
<feature type="domain" description="Type II secretion system protein GspF" evidence="7">
    <location>
        <begin position="219"/>
        <end position="335"/>
    </location>
</feature>
<evidence type="ECO:0000256" key="3">
    <source>
        <dbReference type="ARBA" id="ARBA00022692"/>
    </source>
</evidence>
<reference evidence="8 9" key="1">
    <citation type="submission" date="2020-12" db="EMBL/GenBank/DDBJ databases">
        <title>Comparative genome analysis of fungal antagonists Marinomonas ostreistagni 398 and M. spartinae 468.</title>
        <authorList>
            <person name="Fields J.L."/>
            <person name="Mavrodi O.V."/>
            <person name="Biber P.D."/>
            <person name="Indest K.J."/>
            <person name="Mavrodi D.V."/>
        </authorList>
    </citation>
    <scope>NUCLEOTIDE SEQUENCE [LARGE SCALE GENOMIC DNA]</scope>
    <source>
        <strain evidence="8 9">USM7</strain>
    </source>
</reference>
<comment type="subcellular location">
    <subcellularLocation>
        <location evidence="1">Cell membrane</location>
        <topology evidence="1">Multi-pass membrane protein</topology>
    </subcellularLocation>
</comment>
<keyword evidence="9" id="KW-1185">Reference proteome</keyword>
<dbReference type="Pfam" id="PF00482">
    <property type="entry name" value="T2SSF"/>
    <property type="match status" value="1"/>
</dbReference>
<evidence type="ECO:0000256" key="4">
    <source>
        <dbReference type="ARBA" id="ARBA00022989"/>
    </source>
</evidence>
<sequence length="346" mass="39511">MIWYRYKDELLLPFMDPKEAIKYACTNQLDLAYFHEFKLHAMKVQQCLQYLEQVLFHCNNGHSLQNALLTQDPKQYSEPIRPYVMAIKTQLMQGRNITESISPFLPLSIRSFGKNIPVEGTEESKVMGLLVILDALKEQNQLTAQLKKCLVYPFSVIQSSMVLAAFNSLLNETNSTQILTIWLLVCLGQISLFLWINNGKAYVQLCNLLPSFRIRRTLMLLTACIKSGQPLHSAIRTLMESSSGKLKDELTFMYFRLLSGRETTDCLPKGWIPKQFTLSMSQITTTGDVITPLVQTVEFWKDYNFKRISWLSKAFPIVGIMIASIFVTQTLITLYAPLMESGSFGL</sequence>
<organism evidence="8 9">
    <name type="scientific">Marinomonas ostreistagni</name>
    <dbReference type="NCBI Taxonomy" id="359209"/>
    <lineage>
        <taxon>Bacteria</taxon>
        <taxon>Pseudomonadati</taxon>
        <taxon>Pseudomonadota</taxon>
        <taxon>Gammaproteobacteria</taxon>
        <taxon>Oceanospirillales</taxon>
        <taxon>Oceanospirillaceae</taxon>
        <taxon>Marinomonas</taxon>
    </lineage>
</organism>
<evidence type="ECO:0000256" key="6">
    <source>
        <dbReference type="SAM" id="Phobius"/>
    </source>
</evidence>
<name>A0ABS0ZFM4_9GAMM</name>
<evidence type="ECO:0000256" key="5">
    <source>
        <dbReference type="ARBA" id="ARBA00023136"/>
    </source>
</evidence>
<proteinExistence type="predicted"/>